<dbReference type="OrthoDB" id="5877833at2759"/>
<evidence type="ECO:0000313" key="3">
    <source>
        <dbReference type="Proteomes" id="UP001152747"/>
    </source>
</evidence>
<accession>A0A9P1MXT1</accession>
<feature type="compositionally biased region" description="Basic and acidic residues" evidence="1">
    <location>
        <begin position="8"/>
        <end position="22"/>
    </location>
</feature>
<proteinExistence type="predicted"/>
<dbReference type="Proteomes" id="UP001152747">
    <property type="component" value="Unassembled WGS sequence"/>
</dbReference>
<name>A0A9P1MXT1_9PELO</name>
<gene>
    <name evidence="2" type="ORF">CAMP_LOCUS2613</name>
</gene>
<feature type="region of interest" description="Disordered" evidence="1">
    <location>
        <begin position="1"/>
        <end position="40"/>
    </location>
</feature>
<evidence type="ECO:0000256" key="1">
    <source>
        <dbReference type="SAM" id="MobiDB-lite"/>
    </source>
</evidence>
<protein>
    <submittedName>
        <fullName evidence="2">Uncharacterized protein</fullName>
    </submittedName>
</protein>
<comment type="caution">
    <text evidence="2">The sequence shown here is derived from an EMBL/GenBank/DDBJ whole genome shotgun (WGS) entry which is preliminary data.</text>
</comment>
<evidence type="ECO:0000313" key="2">
    <source>
        <dbReference type="EMBL" id="CAI5439976.1"/>
    </source>
</evidence>
<reference evidence="2" key="1">
    <citation type="submission" date="2022-11" db="EMBL/GenBank/DDBJ databases">
        <authorList>
            <person name="Kikuchi T."/>
        </authorList>
    </citation>
    <scope>NUCLEOTIDE SEQUENCE</scope>
    <source>
        <strain evidence="2">PS1010</strain>
    </source>
</reference>
<sequence>MQQLNEDEERKKATLAKQHTETSRTANLSKNPKQDGFGFGSATPRTLTYLDNLQKSEQLYDKRLKLRSGPIESGLTVGFLILNIGKLLRFWIFCRNLA</sequence>
<dbReference type="AlphaFoldDB" id="A0A9P1MXT1"/>
<keyword evidence="3" id="KW-1185">Reference proteome</keyword>
<organism evidence="2 3">
    <name type="scientific">Caenorhabditis angaria</name>
    <dbReference type="NCBI Taxonomy" id="860376"/>
    <lineage>
        <taxon>Eukaryota</taxon>
        <taxon>Metazoa</taxon>
        <taxon>Ecdysozoa</taxon>
        <taxon>Nematoda</taxon>
        <taxon>Chromadorea</taxon>
        <taxon>Rhabditida</taxon>
        <taxon>Rhabditina</taxon>
        <taxon>Rhabditomorpha</taxon>
        <taxon>Rhabditoidea</taxon>
        <taxon>Rhabditidae</taxon>
        <taxon>Peloderinae</taxon>
        <taxon>Caenorhabditis</taxon>
    </lineage>
</organism>
<dbReference type="EMBL" id="CANHGI010000001">
    <property type="protein sequence ID" value="CAI5439976.1"/>
    <property type="molecule type" value="Genomic_DNA"/>
</dbReference>